<reference evidence="4" key="1">
    <citation type="submission" date="2025-08" db="UniProtKB">
        <authorList>
            <consortium name="RefSeq"/>
        </authorList>
    </citation>
    <scope>IDENTIFICATION</scope>
    <source>
        <tissue evidence="4">Whole larval tissue</tissue>
    </source>
</reference>
<dbReference type="GeneID" id="118270538"/>
<dbReference type="AlphaFoldDB" id="A0A9R0D6S4"/>
<evidence type="ECO:0000256" key="1">
    <source>
        <dbReference type="SAM" id="MobiDB-lite"/>
    </source>
</evidence>
<dbReference type="PANTHER" id="PTHR21879">
    <property type="entry name" value="FI03362P-RELATED-RELATED"/>
    <property type="match status" value="1"/>
</dbReference>
<feature type="chain" id="PRO_5040223229" evidence="2">
    <location>
        <begin position="16"/>
        <end position="246"/>
    </location>
</feature>
<evidence type="ECO:0000313" key="4">
    <source>
        <dbReference type="RefSeq" id="XP_035442043.1"/>
    </source>
</evidence>
<feature type="region of interest" description="Disordered" evidence="1">
    <location>
        <begin position="221"/>
        <end position="246"/>
    </location>
</feature>
<accession>A0A9R0D6S4</accession>
<dbReference type="PANTHER" id="PTHR21879:SF9">
    <property type="entry name" value="OSIRIS 16"/>
    <property type="match status" value="1"/>
</dbReference>
<proteinExistence type="predicted"/>
<keyword evidence="3" id="KW-1185">Reference proteome</keyword>
<organism evidence="3 4">
    <name type="scientific">Spodoptera frugiperda</name>
    <name type="common">Fall armyworm</name>
    <dbReference type="NCBI Taxonomy" id="7108"/>
    <lineage>
        <taxon>Eukaryota</taxon>
        <taxon>Metazoa</taxon>
        <taxon>Ecdysozoa</taxon>
        <taxon>Arthropoda</taxon>
        <taxon>Hexapoda</taxon>
        <taxon>Insecta</taxon>
        <taxon>Pterygota</taxon>
        <taxon>Neoptera</taxon>
        <taxon>Endopterygota</taxon>
        <taxon>Lepidoptera</taxon>
        <taxon>Glossata</taxon>
        <taxon>Ditrysia</taxon>
        <taxon>Noctuoidea</taxon>
        <taxon>Noctuidae</taxon>
        <taxon>Amphipyrinae</taxon>
        <taxon>Spodoptera</taxon>
    </lineage>
</organism>
<dbReference type="Pfam" id="PF07898">
    <property type="entry name" value="DUF1676"/>
    <property type="match status" value="1"/>
</dbReference>
<evidence type="ECO:0000313" key="3">
    <source>
        <dbReference type="Proteomes" id="UP000829999"/>
    </source>
</evidence>
<dbReference type="Proteomes" id="UP000829999">
    <property type="component" value="Chromosome 13"/>
</dbReference>
<dbReference type="RefSeq" id="XP_035442043.1">
    <property type="nucleotide sequence ID" value="XM_035586150.2"/>
</dbReference>
<dbReference type="InterPro" id="IPR012464">
    <property type="entry name" value="DUF1676"/>
</dbReference>
<keyword evidence="2" id="KW-0732">Signal</keyword>
<gene>
    <name evidence="4" type="primary">LOC118270538</name>
</gene>
<dbReference type="GO" id="GO:0016020">
    <property type="term" value="C:membrane"/>
    <property type="evidence" value="ECO:0007669"/>
    <property type="project" value="TreeGrafter"/>
</dbReference>
<protein>
    <submittedName>
        <fullName evidence="4">Uncharacterized protein LOC118270538 isoform X2</fullName>
    </submittedName>
</protein>
<feature type="signal peptide" evidence="2">
    <location>
        <begin position="1"/>
        <end position="15"/>
    </location>
</feature>
<evidence type="ECO:0000256" key="2">
    <source>
        <dbReference type="SAM" id="SignalP"/>
    </source>
</evidence>
<sequence length="246" mass="25648">MYKYIILITVASAVALPNPGDDGAVDKVRGIKKDCANGLLSPGCLKMGAITLLEKLNNKDEVSLIPGVSLVKDTSKTNYEAVAADLARSLSTDSDDRLDKSLLFHIGSFLDSHSVKLRLLDDNAVEEAKTAMAEGRGKGGMGLGGGKKGGMGGLLAMGMMMKGTLMSMGLGALALLAGKALMTAMMSLLLSAIIGIKSLSGGKGSTTYEIVSKPIYTHSHSHSTAHEDVGGYGHSGYGRSMNARRR</sequence>
<name>A0A9R0D6S4_SPOFR</name>